<evidence type="ECO:0000313" key="1">
    <source>
        <dbReference type="EMBL" id="DAF92423.1"/>
    </source>
</evidence>
<sequence length="37" mass="4303">MTNPEPLRGQKGFTTPPKIVLFFCNFVSHFVSNKEKY</sequence>
<reference evidence="1" key="1">
    <citation type="journal article" date="2021" name="Proc. Natl. Acad. Sci. U.S.A.">
        <title>A Catalog of Tens of Thousands of Viruses from Human Metagenomes Reveals Hidden Associations with Chronic Diseases.</title>
        <authorList>
            <person name="Tisza M.J."/>
            <person name="Buck C.B."/>
        </authorList>
    </citation>
    <scope>NUCLEOTIDE SEQUENCE</scope>
    <source>
        <strain evidence="1">Ct13O11</strain>
    </source>
</reference>
<organism evidence="1">
    <name type="scientific">Siphoviridae sp. ct13O11</name>
    <dbReference type="NCBI Taxonomy" id="2825303"/>
    <lineage>
        <taxon>Viruses</taxon>
        <taxon>Duplodnaviria</taxon>
        <taxon>Heunggongvirae</taxon>
        <taxon>Uroviricota</taxon>
        <taxon>Caudoviricetes</taxon>
    </lineage>
</organism>
<name>A0A8S5UD39_9CAUD</name>
<proteinExistence type="predicted"/>
<dbReference type="EMBL" id="BK016066">
    <property type="protein sequence ID" value="DAF92423.1"/>
    <property type="molecule type" value="Genomic_DNA"/>
</dbReference>
<protein>
    <submittedName>
        <fullName evidence="1">Uncharacterized protein</fullName>
    </submittedName>
</protein>
<accession>A0A8S5UD39</accession>